<name>H0UPF3_9BACT</name>
<dbReference type="InterPro" id="IPR008257">
    <property type="entry name" value="Pept_M19"/>
</dbReference>
<dbReference type="PANTHER" id="PTHR10443">
    <property type="entry name" value="MICROSOMAL DIPEPTIDASE"/>
    <property type="match status" value="1"/>
</dbReference>
<dbReference type="STRING" id="926567.TheveDRAFT_1466"/>
<dbReference type="SUPFAM" id="SSF51556">
    <property type="entry name" value="Metallo-dependent hydrolases"/>
    <property type="match status" value="1"/>
</dbReference>
<dbReference type="PANTHER" id="PTHR10443:SF12">
    <property type="entry name" value="DIPEPTIDASE"/>
    <property type="match status" value="1"/>
</dbReference>
<dbReference type="GO" id="GO:0070573">
    <property type="term" value="F:metallodipeptidase activity"/>
    <property type="evidence" value="ECO:0007669"/>
    <property type="project" value="InterPro"/>
</dbReference>
<dbReference type="GO" id="GO:0006508">
    <property type="term" value="P:proteolysis"/>
    <property type="evidence" value="ECO:0007669"/>
    <property type="project" value="InterPro"/>
</dbReference>
<evidence type="ECO:0000313" key="1">
    <source>
        <dbReference type="EMBL" id="EHM10584.1"/>
    </source>
</evidence>
<dbReference type="eggNOG" id="COG2355">
    <property type="taxonomic scope" value="Bacteria"/>
</dbReference>
<proteinExistence type="predicted"/>
<accession>H0UPF3</accession>
<dbReference type="InterPro" id="IPR032466">
    <property type="entry name" value="Metal_Hydrolase"/>
</dbReference>
<dbReference type="HOGENOM" id="CLU_031404_2_1_0"/>
<dbReference type="Gene3D" id="3.20.20.140">
    <property type="entry name" value="Metal-dependent hydrolases"/>
    <property type="match status" value="1"/>
</dbReference>
<dbReference type="Pfam" id="PF01244">
    <property type="entry name" value="Peptidase_M19"/>
    <property type="match status" value="1"/>
</dbReference>
<dbReference type="Proteomes" id="UP000005730">
    <property type="component" value="Chromosome"/>
</dbReference>
<dbReference type="AlphaFoldDB" id="H0UPF3"/>
<evidence type="ECO:0000313" key="2">
    <source>
        <dbReference type="Proteomes" id="UP000005730"/>
    </source>
</evidence>
<dbReference type="EMBL" id="CM001377">
    <property type="protein sequence ID" value="EHM10584.1"/>
    <property type="molecule type" value="Genomic_DNA"/>
</dbReference>
<gene>
    <name evidence="1" type="ORF">TheveDRAFT_1466</name>
</gene>
<keyword evidence="2" id="KW-1185">Reference proteome</keyword>
<dbReference type="PROSITE" id="PS51365">
    <property type="entry name" value="RENAL_DIPEPTIDASE_2"/>
    <property type="match status" value="1"/>
</dbReference>
<reference evidence="1 2" key="1">
    <citation type="submission" date="2011-10" db="EMBL/GenBank/DDBJ databases">
        <title>The Noncontiguous Finished genome of Thermanaerovibrio velox DSM 12556.</title>
        <authorList>
            <consortium name="US DOE Joint Genome Institute (JGI-PGF)"/>
            <person name="Lucas S."/>
            <person name="Copeland A."/>
            <person name="Lapidus A."/>
            <person name="Glavina del Rio T."/>
            <person name="Dalin E."/>
            <person name="Tice H."/>
            <person name="Bruce D."/>
            <person name="Goodwin L."/>
            <person name="Pitluck S."/>
            <person name="Peters L."/>
            <person name="Mikhailova N."/>
            <person name="Teshima H."/>
            <person name="Kyrpides N."/>
            <person name="Mavromatis K."/>
            <person name="Ivanova N."/>
            <person name="Markowitz V."/>
            <person name="Cheng J.-F."/>
            <person name="Hugenholtz P."/>
            <person name="Woyke T."/>
            <person name="Wu D."/>
            <person name="Spring S."/>
            <person name="Brambilla E.-M."/>
            <person name="Klenk H.-P."/>
            <person name="Eisen J.A."/>
        </authorList>
    </citation>
    <scope>NUCLEOTIDE SEQUENCE [LARGE SCALE GENOMIC DNA]</scope>
    <source>
        <strain evidence="1 2">DSM 12556</strain>
    </source>
</reference>
<protein>
    <submittedName>
        <fullName evidence="1">Zn-dependent dipeptidase, microsomal dipeptidase</fullName>
    </submittedName>
</protein>
<organism evidence="1 2">
    <name type="scientific">Thermanaerovibrio velox DSM 12556</name>
    <dbReference type="NCBI Taxonomy" id="926567"/>
    <lineage>
        <taxon>Bacteria</taxon>
        <taxon>Thermotogati</taxon>
        <taxon>Synergistota</taxon>
        <taxon>Synergistia</taxon>
        <taxon>Synergistales</taxon>
        <taxon>Synergistaceae</taxon>
        <taxon>Thermanaerovibrio</taxon>
    </lineage>
</organism>
<sequence length="324" mass="35967">MFDVMRWVDMHCDLPYDLAVRRRRGERDVVRRIFLRDFLDSGLRLLVVTLFVDDLSVPRALEEALFQLQCLLEEEREAEGAFALVRDADQLERCVSSGTLGLVPSMEGAEPLEGAEELLGFFRYHGLASMGLTWSRRNGFAEGTDLKGVVLSPGGLSSRGLALVGAAMEKGIALDVSHLNDPGVEDLLRMGAFIWASHSNCRSLCPHPRNLEDRHIEALGRSGGVVGFNAHGSFVGFDDPVEGMYRHITRVVDLAGEDACALGLDLCDRFESFYQGVRKDLFMSHREARDALEVLAGRLGARLTEKLLWENPLRVIRRALTGSP</sequence>